<dbReference type="SUPFAM" id="SSF81383">
    <property type="entry name" value="F-box domain"/>
    <property type="match status" value="1"/>
</dbReference>
<comment type="caution">
    <text evidence="3">The sequence shown here is derived from an EMBL/GenBank/DDBJ whole genome shotgun (WGS) entry which is preliminary data.</text>
</comment>
<accession>A0AA88GNV0</accession>
<dbReference type="InterPro" id="IPR032675">
    <property type="entry name" value="LRR_dom_sf"/>
</dbReference>
<dbReference type="Gene3D" id="3.80.10.10">
    <property type="entry name" value="Ribonuclease Inhibitor"/>
    <property type="match status" value="1"/>
</dbReference>
<dbReference type="InterPro" id="IPR057207">
    <property type="entry name" value="FBXL15_LRR"/>
</dbReference>
<dbReference type="CDD" id="cd09917">
    <property type="entry name" value="F-box_SF"/>
    <property type="match status" value="1"/>
</dbReference>
<evidence type="ECO:0000259" key="2">
    <source>
        <dbReference type="PROSITE" id="PS50181"/>
    </source>
</evidence>
<feature type="region of interest" description="Disordered" evidence="1">
    <location>
        <begin position="1"/>
        <end position="22"/>
    </location>
</feature>
<dbReference type="Proteomes" id="UP000816034">
    <property type="component" value="Unassembled WGS sequence"/>
</dbReference>
<dbReference type="GO" id="GO:0031146">
    <property type="term" value="P:SCF-dependent proteasomal ubiquitin-dependent protein catabolic process"/>
    <property type="evidence" value="ECO:0007669"/>
    <property type="project" value="TreeGrafter"/>
</dbReference>
<sequence>MGQSPSFTEDADSDIQQFNNTPSNTPVDAKVYSSLYLQTSKIELTCSEDLFGPVEQNIWANLPLDAIRYIFEFLSFRETFTVSVVCKKFNALCWKHLKEIDICKESTCAAQVVTDNILLRVIALATNIESLSLYGCRLLTNTSLSAIVHQSETLTSLDLSYTPRLSSETLNIISKKCTKLKRLVLGGMYSYQYGDVNQTSTNSFIFPNLEIFVHRRAQDFGSGFISYLKNHEKTLKGINLEQPQIIPHHSCTIVDSIFSNETFQNNLVFLNLDGMADHVMQLRQLTALAKFKNLQGLTLSTLGQNLNVAETILTGIGNNLKYFVASRMDLSDEFLEILLKVGMKEVKILSLSHLAFSYGTAPNRAQNVKQILKLSLQKKAFQNLVCFEYSLPPNFKDEELGNLVSQFKELKMLFTWRKRLGFEDY</sequence>
<dbReference type="Pfam" id="PF00646">
    <property type="entry name" value="F-box"/>
    <property type="match status" value="1"/>
</dbReference>
<evidence type="ECO:0000256" key="1">
    <source>
        <dbReference type="SAM" id="MobiDB-lite"/>
    </source>
</evidence>
<dbReference type="Pfam" id="PF25372">
    <property type="entry name" value="DUF7885"/>
    <property type="match status" value="1"/>
</dbReference>
<dbReference type="InterPro" id="IPR006553">
    <property type="entry name" value="Leu-rich_rpt_Cys-con_subtyp"/>
</dbReference>
<evidence type="ECO:0000313" key="3">
    <source>
        <dbReference type="EMBL" id="KAG2381360.1"/>
    </source>
</evidence>
<keyword evidence="4" id="KW-1185">Reference proteome</keyword>
<dbReference type="InterPro" id="IPR001810">
    <property type="entry name" value="F-box_dom"/>
</dbReference>
<dbReference type="PROSITE" id="PS50181">
    <property type="entry name" value="FBOX"/>
    <property type="match status" value="1"/>
</dbReference>
<dbReference type="SUPFAM" id="SSF52047">
    <property type="entry name" value="RNI-like"/>
    <property type="match status" value="1"/>
</dbReference>
<dbReference type="GO" id="GO:0019005">
    <property type="term" value="C:SCF ubiquitin ligase complex"/>
    <property type="evidence" value="ECO:0007669"/>
    <property type="project" value="TreeGrafter"/>
</dbReference>
<organism evidence="3 4">
    <name type="scientific">Naegleria lovaniensis</name>
    <name type="common">Amoeba</name>
    <dbReference type="NCBI Taxonomy" id="51637"/>
    <lineage>
        <taxon>Eukaryota</taxon>
        <taxon>Discoba</taxon>
        <taxon>Heterolobosea</taxon>
        <taxon>Tetramitia</taxon>
        <taxon>Eutetramitia</taxon>
        <taxon>Vahlkampfiidae</taxon>
        <taxon>Naegleria</taxon>
    </lineage>
</organism>
<name>A0AA88GNV0_NAELO</name>
<dbReference type="RefSeq" id="XP_044547040.1">
    <property type="nucleotide sequence ID" value="XM_044696199.1"/>
</dbReference>
<reference evidence="3 4" key="1">
    <citation type="journal article" date="2018" name="BMC Genomics">
        <title>The genome of Naegleria lovaniensis, the basis for a comparative approach to unravel pathogenicity factors of the human pathogenic amoeba N. fowleri.</title>
        <authorList>
            <person name="Liechti N."/>
            <person name="Schurch N."/>
            <person name="Bruggmann R."/>
            <person name="Wittwer M."/>
        </authorList>
    </citation>
    <scope>NUCLEOTIDE SEQUENCE [LARGE SCALE GENOMIC DNA]</scope>
    <source>
        <strain evidence="3 4">ATCC 30569</strain>
    </source>
</reference>
<dbReference type="GeneID" id="68098803"/>
<dbReference type="AlphaFoldDB" id="A0AA88GNV0"/>
<dbReference type="SMART" id="SM00256">
    <property type="entry name" value="FBOX"/>
    <property type="match status" value="1"/>
</dbReference>
<evidence type="ECO:0000313" key="4">
    <source>
        <dbReference type="Proteomes" id="UP000816034"/>
    </source>
</evidence>
<dbReference type="PANTHER" id="PTHR13318">
    <property type="entry name" value="PARTNER OF PAIRED, ISOFORM B-RELATED"/>
    <property type="match status" value="1"/>
</dbReference>
<dbReference type="EMBL" id="PYSW02000027">
    <property type="protein sequence ID" value="KAG2381360.1"/>
    <property type="molecule type" value="Genomic_DNA"/>
</dbReference>
<proteinExistence type="predicted"/>
<dbReference type="InterPro" id="IPR036047">
    <property type="entry name" value="F-box-like_dom_sf"/>
</dbReference>
<protein>
    <recommendedName>
        <fullName evidence="2">F-box domain-containing protein</fullName>
    </recommendedName>
</protein>
<feature type="domain" description="F-box" evidence="2">
    <location>
        <begin position="56"/>
        <end position="92"/>
    </location>
</feature>
<dbReference type="SMART" id="SM00367">
    <property type="entry name" value="LRR_CC"/>
    <property type="match status" value="2"/>
</dbReference>
<gene>
    <name evidence="3" type="ORF">C9374_006349</name>
</gene>